<feature type="transmembrane region" description="Helical" evidence="1">
    <location>
        <begin position="70"/>
        <end position="89"/>
    </location>
</feature>
<keyword evidence="1" id="KW-1133">Transmembrane helix</keyword>
<evidence type="ECO:0000313" key="3">
    <source>
        <dbReference type="Proteomes" id="UP001486565"/>
    </source>
</evidence>
<gene>
    <name evidence="2" type="ORF">QBE51_12590</name>
</gene>
<proteinExistence type="predicted"/>
<dbReference type="EMBL" id="CP121687">
    <property type="protein sequence ID" value="WZL69607.1"/>
    <property type="molecule type" value="Genomic_DNA"/>
</dbReference>
<sequence>MTLLLTILAAVITTVIWYCNEKARQLKVGTLCYMFWGASMMWLVDAIFEYAKLRAEYFTPAAEDMLNDTFLGVSVITLALVIWVLILLVKDPQNVVKQALRKN</sequence>
<keyword evidence="1" id="KW-0472">Membrane</keyword>
<protein>
    <recommendedName>
        <fullName evidence="4">MFS transporter</fullName>
    </recommendedName>
</protein>
<feature type="transmembrane region" description="Helical" evidence="1">
    <location>
        <begin position="31"/>
        <end position="50"/>
    </location>
</feature>
<name>A0ABZ2Y2Q9_9FIRM</name>
<evidence type="ECO:0000313" key="2">
    <source>
        <dbReference type="EMBL" id="WZL69607.1"/>
    </source>
</evidence>
<accession>A0ABZ2Y2Q9</accession>
<evidence type="ECO:0000256" key="1">
    <source>
        <dbReference type="SAM" id="Phobius"/>
    </source>
</evidence>
<dbReference type="Proteomes" id="UP001486565">
    <property type="component" value="Chromosome"/>
</dbReference>
<dbReference type="RefSeq" id="WP_341876594.1">
    <property type="nucleotide sequence ID" value="NZ_CP121687.1"/>
</dbReference>
<reference evidence="2 3" key="1">
    <citation type="submission" date="2023-03" db="EMBL/GenBank/DDBJ databases">
        <title>Novel Species.</title>
        <authorList>
            <person name="Ma S."/>
        </authorList>
    </citation>
    <scope>NUCLEOTIDE SEQUENCE [LARGE SCALE GENOMIC DNA]</scope>
    <source>
        <strain evidence="2 3">LIND6LT2</strain>
    </source>
</reference>
<keyword evidence="3" id="KW-1185">Reference proteome</keyword>
<evidence type="ECO:0008006" key="4">
    <source>
        <dbReference type="Google" id="ProtNLM"/>
    </source>
</evidence>
<keyword evidence="1" id="KW-0812">Transmembrane</keyword>
<organism evidence="2 3">
    <name type="scientific">Defluviitalea saccharophila</name>
    <dbReference type="NCBI Taxonomy" id="879970"/>
    <lineage>
        <taxon>Bacteria</taxon>
        <taxon>Bacillati</taxon>
        <taxon>Bacillota</taxon>
        <taxon>Clostridia</taxon>
        <taxon>Lachnospirales</taxon>
        <taxon>Defluviitaleaceae</taxon>
        <taxon>Defluviitalea</taxon>
    </lineage>
</organism>